<dbReference type="RefSeq" id="WP_106928057.1">
    <property type="nucleotide sequence ID" value="NZ_PYFT01000001.1"/>
</dbReference>
<name>A0A2T2YD61_9BACT</name>
<accession>A0A2T2YD61</accession>
<proteinExistence type="predicted"/>
<dbReference type="Proteomes" id="UP000240357">
    <property type="component" value="Unassembled WGS sequence"/>
</dbReference>
<evidence type="ECO:0000313" key="2">
    <source>
        <dbReference type="EMBL" id="PSR53433.1"/>
    </source>
</evidence>
<sequence>MHYIRTYGFLLLHFFSVGRLLAQSKVQVVTKTVEQSFPYKAGEIIFIQGEKASIQVMGWTSQEVKVVLRLVAKAPTTEVAREALEYQRYILEKKRDAVQVKNYFAVPGGKFPIKALLLAEYEIWVPRESSLKIKNQYGNTTISNKNGETEVDTRYGNITLDQVKGNNIFKNYFGDFTAKNLGGQIRAQFNHTKTSIQGLSGKAEFNTTLGDMSLGDLTGIQSLKIDASKSDISLAATNAQANQYYFTTEFGNITVPESFRTPIKRKPNESATWQYGAAHLPAIHVKTTFGKITLETE</sequence>
<dbReference type="Pfam" id="PF13349">
    <property type="entry name" value="DUF4097"/>
    <property type="match status" value="1"/>
</dbReference>
<gene>
    <name evidence="2" type="ORF">AHMF7605_07785</name>
</gene>
<feature type="domain" description="DUF4097" evidence="1">
    <location>
        <begin position="121"/>
        <end position="294"/>
    </location>
</feature>
<reference evidence="2 3" key="1">
    <citation type="submission" date="2018-03" db="EMBL/GenBank/DDBJ databases">
        <title>Adhaeribacter sp. HMF7605 Genome sequencing and assembly.</title>
        <authorList>
            <person name="Kang H."/>
            <person name="Kang J."/>
            <person name="Cha I."/>
            <person name="Kim H."/>
            <person name="Joh K."/>
        </authorList>
    </citation>
    <scope>NUCLEOTIDE SEQUENCE [LARGE SCALE GENOMIC DNA]</scope>
    <source>
        <strain evidence="2 3">HMF7605</strain>
    </source>
</reference>
<evidence type="ECO:0000313" key="3">
    <source>
        <dbReference type="Proteomes" id="UP000240357"/>
    </source>
</evidence>
<comment type="caution">
    <text evidence="2">The sequence shown here is derived from an EMBL/GenBank/DDBJ whole genome shotgun (WGS) entry which is preliminary data.</text>
</comment>
<protein>
    <recommendedName>
        <fullName evidence="1">DUF4097 domain-containing protein</fullName>
    </recommendedName>
</protein>
<evidence type="ECO:0000259" key="1">
    <source>
        <dbReference type="Pfam" id="PF13349"/>
    </source>
</evidence>
<dbReference type="EMBL" id="PYFT01000001">
    <property type="protein sequence ID" value="PSR53433.1"/>
    <property type="molecule type" value="Genomic_DNA"/>
</dbReference>
<organism evidence="2 3">
    <name type="scientific">Adhaeribacter arboris</name>
    <dbReference type="NCBI Taxonomy" id="2072846"/>
    <lineage>
        <taxon>Bacteria</taxon>
        <taxon>Pseudomonadati</taxon>
        <taxon>Bacteroidota</taxon>
        <taxon>Cytophagia</taxon>
        <taxon>Cytophagales</taxon>
        <taxon>Hymenobacteraceae</taxon>
        <taxon>Adhaeribacter</taxon>
    </lineage>
</organism>
<keyword evidence="3" id="KW-1185">Reference proteome</keyword>
<dbReference type="OrthoDB" id="1492551at2"/>
<dbReference type="AlphaFoldDB" id="A0A2T2YD61"/>
<dbReference type="InterPro" id="IPR025164">
    <property type="entry name" value="Toastrack_DUF4097"/>
</dbReference>